<proteinExistence type="predicted"/>
<organism evidence="5 6">
    <name type="scientific">Colletotrichum shisoi</name>
    <dbReference type="NCBI Taxonomy" id="2078593"/>
    <lineage>
        <taxon>Eukaryota</taxon>
        <taxon>Fungi</taxon>
        <taxon>Dikarya</taxon>
        <taxon>Ascomycota</taxon>
        <taxon>Pezizomycotina</taxon>
        <taxon>Sordariomycetes</taxon>
        <taxon>Hypocreomycetidae</taxon>
        <taxon>Glomerellales</taxon>
        <taxon>Glomerellaceae</taxon>
        <taxon>Colletotrichum</taxon>
        <taxon>Colletotrichum destructivum species complex</taxon>
    </lineage>
</organism>
<dbReference type="FunFam" id="3.20.20.80:FF:000159">
    <property type="entry name" value="Class V chitinase, putative"/>
    <property type="match status" value="1"/>
</dbReference>
<dbReference type="GO" id="GO:0008061">
    <property type="term" value="F:chitin binding"/>
    <property type="evidence" value="ECO:0007669"/>
    <property type="project" value="InterPro"/>
</dbReference>
<feature type="compositionally biased region" description="Gly residues" evidence="2">
    <location>
        <begin position="395"/>
        <end position="404"/>
    </location>
</feature>
<reference evidence="5 6" key="1">
    <citation type="journal article" date="2019" name="Sci. Rep.">
        <title>Colletotrichum shisoi sp. nov., an anthracnose pathogen of Perilla frutescens in Japan: molecular phylogenetic, morphological and genomic evidence.</title>
        <authorList>
            <person name="Gan P."/>
            <person name="Tsushima A."/>
            <person name="Hiroyama R."/>
            <person name="Narusaka M."/>
            <person name="Takano Y."/>
            <person name="Narusaka Y."/>
            <person name="Kawaradani M."/>
            <person name="Damm U."/>
            <person name="Shirasu K."/>
        </authorList>
    </citation>
    <scope>NUCLEOTIDE SEQUENCE [LARGE SCALE GENOMIC DNA]</scope>
    <source>
        <strain evidence="5 6">PG-2018a</strain>
    </source>
</reference>
<dbReference type="InterPro" id="IPR011583">
    <property type="entry name" value="Chitinase_II/V-like_cat"/>
</dbReference>
<dbReference type="GO" id="GO:0006032">
    <property type="term" value="P:chitin catabolic process"/>
    <property type="evidence" value="ECO:0007669"/>
    <property type="project" value="TreeGrafter"/>
</dbReference>
<dbReference type="OrthoDB" id="73875at2759"/>
<dbReference type="PANTHER" id="PTHR11177">
    <property type="entry name" value="CHITINASE"/>
    <property type="match status" value="1"/>
</dbReference>
<protein>
    <recommendedName>
        <fullName evidence="1">chitinase</fullName>
        <ecNumber evidence="1">3.2.1.14</ecNumber>
    </recommendedName>
</protein>
<dbReference type="SMART" id="SM00636">
    <property type="entry name" value="Glyco_18"/>
    <property type="match status" value="1"/>
</dbReference>
<dbReference type="EMBL" id="PUHP01000676">
    <property type="protein sequence ID" value="TQN68555.1"/>
    <property type="molecule type" value="Genomic_DNA"/>
</dbReference>
<feature type="chain" id="PRO_5024858439" description="chitinase" evidence="3">
    <location>
        <begin position="28"/>
        <end position="413"/>
    </location>
</feature>
<accession>A0A5Q4BNI3</accession>
<comment type="caution">
    <text evidence="5">The sequence shown here is derived from an EMBL/GenBank/DDBJ whole genome shotgun (WGS) entry which is preliminary data.</text>
</comment>
<name>A0A5Q4BNI3_9PEZI</name>
<dbReference type="Gene3D" id="3.20.20.80">
    <property type="entry name" value="Glycosidases"/>
    <property type="match status" value="1"/>
</dbReference>
<gene>
    <name evidence="5" type="primary">Cht10-1</name>
    <name evidence="5" type="ORF">CSHISOI_06887</name>
</gene>
<evidence type="ECO:0000313" key="6">
    <source>
        <dbReference type="Proteomes" id="UP000326340"/>
    </source>
</evidence>
<evidence type="ECO:0000256" key="3">
    <source>
        <dbReference type="SAM" id="SignalP"/>
    </source>
</evidence>
<evidence type="ECO:0000256" key="2">
    <source>
        <dbReference type="SAM" id="MobiDB-lite"/>
    </source>
</evidence>
<evidence type="ECO:0000256" key="1">
    <source>
        <dbReference type="ARBA" id="ARBA00012729"/>
    </source>
</evidence>
<keyword evidence="6" id="KW-1185">Reference proteome</keyword>
<keyword evidence="3" id="KW-0732">Signal</keyword>
<dbReference type="PANTHER" id="PTHR11177:SF378">
    <property type="entry name" value="CHITINASE"/>
    <property type="match status" value="1"/>
</dbReference>
<dbReference type="InterPro" id="IPR001223">
    <property type="entry name" value="Glyco_hydro18_cat"/>
</dbReference>
<feature type="non-terminal residue" evidence="5">
    <location>
        <position position="413"/>
    </location>
</feature>
<dbReference type="SUPFAM" id="SSF51445">
    <property type="entry name" value="(Trans)glycosidases"/>
    <property type="match status" value="1"/>
</dbReference>
<dbReference type="GO" id="GO:0005576">
    <property type="term" value="C:extracellular region"/>
    <property type="evidence" value="ECO:0007669"/>
    <property type="project" value="TreeGrafter"/>
</dbReference>
<sequence length="413" mass="45659">MMKLLPVAMAGLYTLLQTAATASAAAAEESADRPGSGLKCVMYLTGQHPTVPSKKLVSHVTHVELAFMNSNTFNKDVTEWPLFTTVDKVRSQFLPGTKVMVAIGGWGDTQGFDVAARTPESRRKWAKNVANMVKATGADGIDMDWEYPGGNGEDYKSITNEEKKWEIDAYPLLLEEVRKQLPKDKLISAATPGLERDMIAFTKETVPRIVRNLDFVNVMTYDMMNRRDNVTKHHTGLELSRIAVNNYMDRGVPAHKINLGFAFYTKYFNTTDCPEGKEVGCPTPLMEDPKTGGDLGQTGGFSYSDAVPDDVKASFERAQKEGKYDKEGGGYYYLDRAKKWFWTYDTPDAILRKFPALVDDKRLGGVFAWGLGEDGPDYNSLKAVNKGLTERKGRGGGGGPWGPWGPGPHEVDE</sequence>
<dbReference type="GO" id="GO:0005975">
    <property type="term" value="P:carbohydrate metabolic process"/>
    <property type="evidence" value="ECO:0007669"/>
    <property type="project" value="InterPro"/>
</dbReference>
<feature type="signal peptide" evidence="3">
    <location>
        <begin position="1"/>
        <end position="27"/>
    </location>
</feature>
<evidence type="ECO:0000259" key="4">
    <source>
        <dbReference type="PROSITE" id="PS51910"/>
    </source>
</evidence>
<dbReference type="EC" id="3.2.1.14" evidence="1"/>
<dbReference type="InterPro" id="IPR017853">
    <property type="entry name" value="GH"/>
</dbReference>
<feature type="domain" description="GH18" evidence="4">
    <location>
        <begin position="38"/>
        <end position="391"/>
    </location>
</feature>
<dbReference type="PROSITE" id="PS51910">
    <property type="entry name" value="GH18_2"/>
    <property type="match status" value="1"/>
</dbReference>
<dbReference type="AlphaFoldDB" id="A0A5Q4BNI3"/>
<evidence type="ECO:0000313" key="5">
    <source>
        <dbReference type="EMBL" id="TQN68555.1"/>
    </source>
</evidence>
<dbReference type="InterPro" id="IPR050314">
    <property type="entry name" value="Glycosyl_Hydrlase_18"/>
</dbReference>
<dbReference type="Pfam" id="PF00704">
    <property type="entry name" value="Glyco_hydro_18"/>
    <property type="match status" value="1"/>
</dbReference>
<dbReference type="Proteomes" id="UP000326340">
    <property type="component" value="Unassembled WGS sequence"/>
</dbReference>
<dbReference type="GO" id="GO:0008843">
    <property type="term" value="F:endochitinase activity"/>
    <property type="evidence" value="ECO:0007669"/>
    <property type="project" value="UniProtKB-EC"/>
</dbReference>
<feature type="region of interest" description="Disordered" evidence="2">
    <location>
        <begin position="388"/>
        <end position="413"/>
    </location>
</feature>